<dbReference type="Proteomes" id="UP000605013">
    <property type="component" value="Unassembled WGS sequence"/>
</dbReference>
<keyword evidence="2" id="KW-1185">Reference proteome</keyword>
<dbReference type="Gene3D" id="3.40.50.150">
    <property type="entry name" value="Vaccinia Virus protein VP39"/>
    <property type="match status" value="1"/>
</dbReference>
<evidence type="ECO:0000313" key="2">
    <source>
        <dbReference type="Proteomes" id="UP000605013"/>
    </source>
</evidence>
<dbReference type="Pfam" id="PF13578">
    <property type="entry name" value="Methyltransf_24"/>
    <property type="match status" value="1"/>
</dbReference>
<keyword evidence="1" id="KW-0808">Transferase</keyword>
<dbReference type="SUPFAM" id="SSF53335">
    <property type="entry name" value="S-adenosyl-L-methionine-dependent methyltransferases"/>
    <property type="match status" value="1"/>
</dbReference>
<dbReference type="RefSeq" id="WP_203000010.1">
    <property type="nucleotide sequence ID" value="NZ_JAEMEF010000005.1"/>
</dbReference>
<dbReference type="PANTHER" id="PTHR43167">
    <property type="entry name" value="PUTATIVE (AFU_ORTHOLOGUE AFUA_6G01830)-RELATED"/>
    <property type="match status" value="1"/>
</dbReference>
<proteinExistence type="predicted"/>
<evidence type="ECO:0000313" key="1">
    <source>
        <dbReference type="EMBL" id="MBL7559685.1"/>
    </source>
</evidence>
<dbReference type="GO" id="GO:0008168">
    <property type="term" value="F:methyltransferase activity"/>
    <property type="evidence" value="ECO:0007669"/>
    <property type="project" value="UniProtKB-KW"/>
</dbReference>
<accession>A0ABS1WKN7</accession>
<sequence length="258" mass="29745">MLYQIKQYFKILLKSTNQHGVHSPFVYDLVTKCFYNSKKQQAYKTIKAYQKRLRQNKTTIKVTDLGAGSQVFKSKSRTISQITKVAGSNYKEAKLLYRLASYFKPNTILELGTSLGVATQALALGSPEANITTIEGCPNISEVAREQFKHFDLNNITLKTGDFKTVIQQLDSQITYDLIYCDGNHNKQATLYYFEALLPKTHNDSILIFDDIYWSKDMTEAWETIKKHPRVTVTIDTYAFGFVFFRQEQAKEHFTIRL</sequence>
<organism evidence="1 2">
    <name type="scientific">Olleya sediminilitoris</name>
    <dbReference type="NCBI Taxonomy" id="2795739"/>
    <lineage>
        <taxon>Bacteria</taxon>
        <taxon>Pseudomonadati</taxon>
        <taxon>Bacteroidota</taxon>
        <taxon>Flavobacteriia</taxon>
        <taxon>Flavobacteriales</taxon>
        <taxon>Flavobacteriaceae</taxon>
    </lineage>
</organism>
<protein>
    <submittedName>
        <fullName evidence="1">Class I SAM-dependent methyltransferase</fullName>
    </submittedName>
</protein>
<dbReference type="GO" id="GO:0032259">
    <property type="term" value="P:methylation"/>
    <property type="evidence" value="ECO:0007669"/>
    <property type="project" value="UniProtKB-KW"/>
</dbReference>
<dbReference type="EMBL" id="JAEMEF010000005">
    <property type="protein sequence ID" value="MBL7559685.1"/>
    <property type="molecule type" value="Genomic_DNA"/>
</dbReference>
<dbReference type="CDD" id="cd02440">
    <property type="entry name" value="AdoMet_MTases"/>
    <property type="match status" value="1"/>
</dbReference>
<dbReference type="InterPro" id="IPR029063">
    <property type="entry name" value="SAM-dependent_MTases_sf"/>
</dbReference>
<keyword evidence="1" id="KW-0489">Methyltransferase</keyword>
<name>A0ABS1WKN7_9FLAO</name>
<dbReference type="PANTHER" id="PTHR43167:SF1">
    <property type="entry name" value="PUTATIVE (AFU_ORTHOLOGUE AFUA_6G01830)-RELATED"/>
    <property type="match status" value="1"/>
</dbReference>
<gene>
    <name evidence="1" type="ORF">JAO71_07700</name>
</gene>
<reference evidence="1 2" key="1">
    <citation type="submission" date="2020-12" db="EMBL/GenBank/DDBJ databases">
        <title>Olleya sediminilitoris sp. nov., isolated from a tidal flat.</title>
        <authorList>
            <person name="Park S."/>
            <person name="Yoon J.-H."/>
        </authorList>
    </citation>
    <scope>NUCLEOTIDE SEQUENCE [LARGE SCALE GENOMIC DNA]</scope>
    <source>
        <strain evidence="1 2">YSTF-M6</strain>
    </source>
</reference>
<comment type="caution">
    <text evidence="1">The sequence shown here is derived from an EMBL/GenBank/DDBJ whole genome shotgun (WGS) entry which is preliminary data.</text>
</comment>